<dbReference type="AlphaFoldDB" id="A0A6J7HDX9"/>
<evidence type="ECO:0000313" key="2">
    <source>
        <dbReference type="EMBL" id="CAB4915143.1"/>
    </source>
</evidence>
<reference evidence="2" key="1">
    <citation type="submission" date="2020-05" db="EMBL/GenBank/DDBJ databases">
        <authorList>
            <person name="Chiriac C."/>
            <person name="Salcher M."/>
            <person name="Ghai R."/>
            <person name="Kavagutti S V."/>
        </authorList>
    </citation>
    <scope>NUCLEOTIDE SEQUENCE</scope>
</reference>
<feature type="compositionally biased region" description="Low complexity" evidence="1">
    <location>
        <begin position="34"/>
        <end position="64"/>
    </location>
</feature>
<gene>
    <name evidence="2" type="ORF">UFOPK3564_01516</name>
</gene>
<feature type="region of interest" description="Disordered" evidence="1">
    <location>
        <begin position="31"/>
        <end position="94"/>
    </location>
</feature>
<sequence>MDRARSLRLRTGSLVALLGATALLAGCGGDDASDSAAGTTTAATTTRAAPTTTAPSTTVPSPSADDLRAERRAFPDLPPLREVPQTATDPADAADRRVAEQWFSLVRRGQDERAAALMADGARFSNFDVLLVKNRAARVAVAQSLPCGASPVSVGGAEGGYVVLTLKLTDKAGEPPCDGAGAPVAVALHVEDGRIDDWVRVQADDAPINRGAPV</sequence>
<accession>A0A6J7HDX9</accession>
<protein>
    <submittedName>
        <fullName evidence="2">Unannotated protein</fullName>
    </submittedName>
</protein>
<feature type="compositionally biased region" description="Basic and acidic residues" evidence="1">
    <location>
        <begin position="65"/>
        <end position="74"/>
    </location>
</feature>
<dbReference type="PROSITE" id="PS51257">
    <property type="entry name" value="PROKAR_LIPOPROTEIN"/>
    <property type="match status" value="1"/>
</dbReference>
<name>A0A6J7HDX9_9ZZZZ</name>
<evidence type="ECO:0000256" key="1">
    <source>
        <dbReference type="SAM" id="MobiDB-lite"/>
    </source>
</evidence>
<proteinExistence type="predicted"/>
<dbReference type="EMBL" id="CAFBMK010000077">
    <property type="protein sequence ID" value="CAB4915143.1"/>
    <property type="molecule type" value="Genomic_DNA"/>
</dbReference>
<organism evidence="2">
    <name type="scientific">freshwater metagenome</name>
    <dbReference type="NCBI Taxonomy" id="449393"/>
    <lineage>
        <taxon>unclassified sequences</taxon>
        <taxon>metagenomes</taxon>
        <taxon>ecological metagenomes</taxon>
    </lineage>
</organism>